<evidence type="ECO:0000313" key="3">
    <source>
        <dbReference type="Proteomes" id="UP000639051"/>
    </source>
</evidence>
<dbReference type="InterPro" id="IPR052524">
    <property type="entry name" value="MFS_Cyanate_Porter"/>
</dbReference>
<feature type="transmembrane region" description="Helical" evidence="1">
    <location>
        <begin position="107"/>
        <end position="123"/>
    </location>
</feature>
<dbReference type="PANTHER" id="PTHR23523:SF2">
    <property type="entry name" value="2-NITROIMIDAZOLE TRANSPORTER"/>
    <property type="match status" value="1"/>
</dbReference>
<dbReference type="InterPro" id="IPR011701">
    <property type="entry name" value="MFS"/>
</dbReference>
<dbReference type="Pfam" id="PF07690">
    <property type="entry name" value="MFS_1"/>
    <property type="match status" value="1"/>
</dbReference>
<keyword evidence="1" id="KW-0472">Membrane</keyword>
<keyword evidence="1" id="KW-1133">Transmembrane helix</keyword>
<feature type="transmembrane region" description="Helical" evidence="1">
    <location>
        <begin position="197"/>
        <end position="220"/>
    </location>
</feature>
<accession>A0ABS1K206</accession>
<organism evidence="2 3">
    <name type="scientific">Sinomonas cellulolyticus</name>
    <dbReference type="NCBI Taxonomy" id="2801916"/>
    <lineage>
        <taxon>Bacteria</taxon>
        <taxon>Bacillati</taxon>
        <taxon>Actinomycetota</taxon>
        <taxon>Actinomycetes</taxon>
        <taxon>Micrococcales</taxon>
        <taxon>Micrococcaceae</taxon>
        <taxon>Sinomonas</taxon>
    </lineage>
</organism>
<feature type="transmembrane region" description="Helical" evidence="1">
    <location>
        <begin position="275"/>
        <end position="295"/>
    </location>
</feature>
<protein>
    <submittedName>
        <fullName evidence="2">MFS transporter</fullName>
    </submittedName>
</protein>
<name>A0ABS1K206_9MICC</name>
<feature type="transmembrane region" description="Helical" evidence="1">
    <location>
        <begin position="331"/>
        <end position="353"/>
    </location>
</feature>
<dbReference type="Proteomes" id="UP000639051">
    <property type="component" value="Unassembled WGS sequence"/>
</dbReference>
<evidence type="ECO:0000256" key="1">
    <source>
        <dbReference type="SAM" id="Phobius"/>
    </source>
</evidence>
<feature type="transmembrane region" description="Helical" evidence="1">
    <location>
        <begin position="75"/>
        <end position="95"/>
    </location>
</feature>
<sequence length="425" mass="44938">MIGRSREVRGLTDTLGRVIRELRTQDATPANAPSRRRLAFLGVCLVLIGFNLRTAFSSFAAVLTEIRASGSVPEWAISLLTTVPVTLLGVFAPLAPVLARRFGPKRVLLGAMAVLTLGLFIRPSEWGPAGHLPGLILGTALCGAAIALCNVILPSEVKQDFPHRLGLMGGLYTAAIVASAAFGAGFTYPVYQATGSWNAALLFWAFPALAVTLLFVVVAVRARPVRRAAEHGGANVWRSRTAWHVTLYMLFQAMTSFSVFAWLSPILRERGIDGATAGLMVSASIVLQVLGSLFAPVLAARFWDQRAFNVTLAVMTSLGFALSVLGPIELVWVWIALLGLGQGALTAAALTLIMLRTRDARTAVNLSGMMQGVGYGVGSTGTLLVAAIHQATGAFTLAGYAFLAIGVGASVFGYLSGRRRTVGED</sequence>
<feature type="transmembrane region" description="Helical" evidence="1">
    <location>
        <begin position="397"/>
        <end position="415"/>
    </location>
</feature>
<evidence type="ECO:0000313" key="2">
    <source>
        <dbReference type="EMBL" id="MBL0705565.1"/>
    </source>
</evidence>
<proteinExistence type="predicted"/>
<dbReference type="InterPro" id="IPR036259">
    <property type="entry name" value="MFS_trans_sf"/>
</dbReference>
<reference evidence="2 3" key="1">
    <citation type="submission" date="2021-01" db="EMBL/GenBank/DDBJ databases">
        <title>Genome public.</title>
        <authorList>
            <person name="Liu C."/>
            <person name="Sun Q."/>
        </authorList>
    </citation>
    <scope>NUCLEOTIDE SEQUENCE [LARGE SCALE GENOMIC DNA]</scope>
    <source>
        <strain evidence="2 3">JC656</strain>
    </source>
</reference>
<feature type="transmembrane region" description="Helical" evidence="1">
    <location>
        <begin position="307"/>
        <end position="325"/>
    </location>
</feature>
<comment type="caution">
    <text evidence="2">The sequence shown here is derived from an EMBL/GenBank/DDBJ whole genome shotgun (WGS) entry which is preliminary data.</text>
</comment>
<dbReference type="PANTHER" id="PTHR23523">
    <property type="match status" value="1"/>
</dbReference>
<keyword evidence="3" id="KW-1185">Reference proteome</keyword>
<gene>
    <name evidence="2" type="ORF">JJE72_08610</name>
</gene>
<feature type="transmembrane region" description="Helical" evidence="1">
    <location>
        <begin position="373"/>
        <end position="391"/>
    </location>
</feature>
<feature type="transmembrane region" description="Helical" evidence="1">
    <location>
        <begin position="165"/>
        <end position="191"/>
    </location>
</feature>
<dbReference type="SUPFAM" id="SSF103473">
    <property type="entry name" value="MFS general substrate transporter"/>
    <property type="match status" value="1"/>
</dbReference>
<feature type="transmembrane region" description="Helical" evidence="1">
    <location>
        <begin position="38"/>
        <end position="63"/>
    </location>
</feature>
<dbReference type="EMBL" id="JAERRC010000022">
    <property type="protein sequence ID" value="MBL0705565.1"/>
    <property type="molecule type" value="Genomic_DNA"/>
</dbReference>
<keyword evidence="1" id="KW-0812">Transmembrane</keyword>
<feature type="transmembrane region" description="Helical" evidence="1">
    <location>
        <begin position="241"/>
        <end position="263"/>
    </location>
</feature>
<feature type="transmembrane region" description="Helical" evidence="1">
    <location>
        <begin position="135"/>
        <end position="153"/>
    </location>
</feature>
<dbReference type="Gene3D" id="1.20.1250.20">
    <property type="entry name" value="MFS general substrate transporter like domains"/>
    <property type="match status" value="2"/>
</dbReference>